<evidence type="ECO:0000259" key="1">
    <source>
        <dbReference type="Pfam" id="PF22422"/>
    </source>
</evidence>
<dbReference type="InterPro" id="IPR008928">
    <property type="entry name" value="6-hairpin_glycosidase_sf"/>
</dbReference>
<feature type="domain" description="Mannosylglycerate hydrolase MGH1-like glycoside hydrolase" evidence="1">
    <location>
        <begin position="269"/>
        <end position="559"/>
    </location>
</feature>
<gene>
    <name evidence="2" type="ORF">SAMN02745823_01839</name>
</gene>
<evidence type="ECO:0000313" key="2">
    <source>
        <dbReference type="EMBL" id="SHH99480.1"/>
    </source>
</evidence>
<dbReference type="OrthoDB" id="9798687at2"/>
<dbReference type="SUPFAM" id="SSF48208">
    <property type="entry name" value="Six-hairpin glycosidases"/>
    <property type="match status" value="1"/>
</dbReference>
<dbReference type="RefSeq" id="WP_073077985.1">
    <property type="nucleotide sequence ID" value="NZ_FQXV01000005.1"/>
</dbReference>
<reference evidence="2 3" key="1">
    <citation type="submission" date="2016-11" db="EMBL/GenBank/DDBJ databases">
        <authorList>
            <person name="Jaros S."/>
            <person name="Januszkiewicz K."/>
            <person name="Wedrychowicz H."/>
        </authorList>
    </citation>
    <scope>NUCLEOTIDE SEQUENCE [LARGE SCALE GENOMIC DNA]</scope>
    <source>
        <strain evidence="2 3">DSM 10068</strain>
    </source>
</reference>
<dbReference type="Proteomes" id="UP000183995">
    <property type="component" value="Unassembled WGS sequence"/>
</dbReference>
<evidence type="ECO:0000313" key="3">
    <source>
        <dbReference type="Proteomes" id="UP000183995"/>
    </source>
</evidence>
<dbReference type="Pfam" id="PF22422">
    <property type="entry name" value="MGH1-like_GH"/>
    <property type="match status" value="1"/>
</dbReference>
<organism evidence="2 3">
    <name type="scientific">Sporobacter termitidis DSM 10068</name>
    <dbReference type="NCBI Taxonomy" id="1123282"/>
    <lineage>
        <taxon>Bacteria</taxon>
        <taxon>Bacillati</taxon>
        <taxon>Bacillota</taxon>
        <taxon>Clostridia</taxon>
        <taxon>Eubacteriales</taxon>
        <taxon>Oscillospiraceae</taxon>
        <taxon>Sporobacter</taxon>
    </lineage>
</organism>
<proteinExistence type="predicted"/>
<dbReference type="Gene3D" id="1.50.10.10">
    <property type="match status" value="1"/>
</dbReference>
<dbReference type="STRING" id="1123282.SAMN02745823_01839"/>
<sequence>MIQSKLFVDLLDAPYSRRGSYLAFANDNAGENLFGKCTLWLCNCRILGGGVESFNTPNGFRQVKLEAVKNGKALPCVISTTPYEVILETNHGAVRFCIGARRLVMCTSTDGISLRITPTLKFLSPGIVNLLDGEGAYLVDFRASRLLVKPLGGTLKAYPAYLELSPDQNGDIRLALEDFMVDPEPRPRADYPSYEDCVESVKADFDDFCARVMPGLPAAFEPKRLQALWYTWSMIVEPDGESDYRHTMVKMVHGIFEAAFVWQQPMQAVWLSRDPELAWEVFCSGFDHQDKNGRLTDALGFKALPNEGLKPPVHGLMLLWLMDNGKLADVPAESKERVLDGLIRWTEYFFKFRDKDKDGLAEFQSLIETGWEDAPYFNVGFPCASPDLNALLAAQMDAVARLGREVGRPEAECAAWEARADALTRKIVEKFWDGERWFAFNAETGQRSDSATIPLYLPLVLGKKLPQEVIDKSLAYIFGPDGFDTPYGLATESPASDYFAHGFTKGSVITPAEFLMCLAFEACARSDLARAVAVKYCAALREHGFFHIHNALTGKEDRSLTAFGERGLFWSAWSSSCYFFLADRYGARAL</sequence>
<accession>A0A1M5XI38</accession>
<dbReference type="InterPro" id="IPR054491">
    <property type="entry name" value="MGH1-like_GH"/>
</dbReference>
<dbReference type="EMBL" id="FQXV01000005">
    <property type="protein sequence ID" value="SHH99480.1"/>
    <property type="molecule type" value="Genomic_DNA"/>
</dbReference>
<dbReference type="AlphaFoldDB" id="A0A1M5XI38"/>
<name>A0A1M5XI38_9FIRM</name>
<dbReference type="GO" id="GO:0005975">
    <property type="term" value="P:carbohydrate metabolic process"/>
    <property type="evidence" value="ECO:0007669"/>
    <property type="project" value="InterPro"/>
</dbReference>
<protein>
    <submittedName>
        <fullName evidence="2">Trehalase</fullName>
    </submittedName>
</protein>
<keyword evidence="3" id="KW-1185">Reference proteome</keyword>
<dbReference type="InterPro" id="IPR012341">
    <property type="entry name" value="6hp_glycosidase-like_sf"/>
</dbReference>